<reference evidence="1" key="1">
    <citation type="submission" date="2018-10" db="EMBL/GenBank/DDBJ databases">
        <title>Hidden diversity of soil giant viruses.</title>
        <authorList>
            <person name="Schulz F."/>
            <person name="Alteio L."/>
            <person name="Goudeau D."/>
            <person name="Ryan E.M."/>
            <person name="Malmstrom R.R."/>
            <person name="Blanchard J."/>
            <person name="Woyke T."/>
        </authorList>
    </citation>
    <scope>NUCLEOTIDE SEQUENCE</scope>
    <source>
        <strain evidence="1">HYV1</strain>
    </source>
</reference>
<protein>
    <recommendedName>
        <fullName evidence="2">NYN domain-containing protein</fullName>
    </recommendedName>
</protein>
<evidence type="ECO:0000313" key="1">
    <source>
        <dbReference type="EMBL" id="AYV83125.1"/>
    </source>
</evidence>
<name>A0A3G5A7B9_9VIRU</name>
<gene>
    <name evidence="1" type="ORF">Hyperionvirus4_90</name>
</gene>
<organism evidence="1">
    <name type="scientific">Hyperionvirus sp</name>
    <dbReference type="NCBI Taxonomy" id="2487770"/>
    <lineage>
        <taxon>Viruses</taxon>
        <taxon>Varidnaviria</taxon>
        <taxon>Bamfordvirae</taxon>
        <taxon>Nucleocytoviricota</taxon>
        <taxon>Megaviricetes</taxon>
        <taxon>Imitervirales</taxon>
        <taxon>Mimiviridae</taxon>
        <taxon>Klosneuvirinae</taxon>
    </lineage>
</organism>
<dbReference type="EMBL" id="MK072386">
    <property type="protein sequence ID" value="AYV83125.1"/>
    <property type="molecule type" value="Genomic_DNA"/>
</dbReference>
<proteinExistence type="predicted"/>
<sequence>MAVAGAIISGIMVTISFKKSFFAFPSCSWIEFQKHLLFLNVSLSNHYCFNILGEGKMILVKNEEAFGNCINLAIGKKENIFFAFAMKFRTDDEKELMESKEFIYGINEKGILMEHYYESPERSIAFGLTKQTLVLWDYANVCLPVVSASGGYDKIISFVAAMSGCKISDVHVELAYDETKENQAGAGEIGIGVKSNLMRHSFSSRDVRSLKKNHAEKMLFSILFIKLLRVKDYANVVLISADQDLLPICEDLGELDPRRKWTMIYTHGRSLSKIMRESPLWAMQYALHDILPVCESTLGDRPI</sequence>
<evidence type="ECO:0008006" key="2">
    <source>
        <dbReference type="Google" id="ProtNLM"/>
    </source>
</evidence>
<accession>A0A3G5A7B9</accession>